<dbReference type="OrthoDB" id="26282at2759"/>
<keyword evidence="4" id="KW-0507">mRNA processing</keyword>
<dbReference type="GO" id="GO:0003729">
    <property type="term" value="F:mRNA binding"/>
    <property type="evidence" value="ECO:0007669"/>
    <property type="project" value="TreeGrafter"/>
</dbReference>
<dbReference type="GO" id="GO:0032991">
    <property type="term" value="C:protein-containing complex"/>
    <property type="evidence" value="ECO:0007669"/>
    <property type="project" value="UniProtKB-ARBA"/>
</dbReference>
<dbReference type="GO" id="GO:0005634">
    <property type="term" value="C:nucleus"/>
    <property type="evidence" value="ECO:0007669"/>
    <property type="project" value="UniProtKB-SubCell"/>
</dbReference>
<feature type="domain" description="Suppressor of forked" evidence="6">
    <location>
        <begin position="28"/>
        <end position="567"/>
    </location>
</feature>
<evidence type="ECO:0000256" key="1">
    <source>
        <dbReference type="ARBA" id="ARBA00022737"/>
    </source>
</evidence>
<dbReference type="GO" id="GO:0180010">
    <property type="term" value="P:co-transcriptional mRNA 3'-end processing, cleavage and polyadenylation pathway"/>
    <property type="evidence" value="ECO:0007669"/>
    <property type="project" value="UniProtKB-UniRule"/>
</dbReference>
<evidence type="ECO:0000256" key="3">
    <source>
        <dbReference type="ARBA" id="ARBA00026188"/>
    </source>
</evidence>
<evidence type="ECO:0000259" key="6">
    <source>
        <dbReference type="Pfam" id="PF05843"/>
    </source>
</evidence>
<dbReference type="AlphaFoldDB" id="A0A9P6WF84"/>
<dbReference type="EMBL" id="PUHR01000001">
    <property type="protein sequence ID" value="KAG0672633.1"/>
    <property type="molecule type" value="Genomic_DNA"/>
</dbReference>
<keyword evidence="2 4" id="KW-0539">Nucleus</keyword>
<accession>A0A9P6WF84</accession>
<dbReference type="InterPro" id="IPR011990">
    <property type="entry name" value="TPR-like_helical_dom_sf"/>
</dbReference>
<evidence type="ECO:0000256" key="2">
    <source>
        <dbReference type="ARBA" id="ARBA00023242"/>
    </source>
</evidence>
<organism evidence="7 8">
    <name type="scientific">Maudiozyma exigua</name>
    <name type="common">Yeast</name>
    <name type="synonym">Kazachstania exigua</name>
    <dbReference type="NCBI Taxonomy" id="34358"/>
    <lineage>
        <taxon>Eukaryota</taxon>
        <taxon>Fungi</taxon>
        <taxon>Dikarya</taxon>
        <taxon>Ascomycota</taxon>
        <taxon>Saccharomycotina</taxon>
        <taxon>Saccharomycetes</taxon>
        <taxon>Saccharomycetales</taxon>
        <taxon>Saccharomycetaceae</taxon>
        <taxon>Maudiozyma</taxon>
    </lineage>
</organism>
<comment type="function">
    <text evidence="4">Component of the cleavage factor IA (CFIA) complex, which is involved in the endonucleolytic cleavage during polyadenylation-dependent pre-mRNA 3'-end formation.</text>
</comment>
<dbReference type="PANTHER" id="PTHR19980:SF0">
    <property type="entry name" value="CLEAVAGE STIMULATION FACTOR SUBUNIT 3"/>
    <property type="match status" value="1"/>
</dbReference>
<feature type="region of interest" description="Disordered" evidence="5">
    <location>
        <begin position="585"/>
        <end position="612"/>
    </location>
</feature>
<sequence>MSNLSTPETTSEPVPVSTIVDSNDPVSVLTAKLQDDSTDILSALELIKNYESKDNFEESKKIFEQLHNTFPFYAPLWSIHLKENLQRDEFETVESLLAQCLSGETENNDLSLWMTYLDYVRRKNNLITGGQEARAIVVKAFDLVLEKCAMFEPNSSQFWNDYMLFLEQWKPVNKWEEQQKVDMIRTLYKRMLVVPFNSLEQMWNKYTQWEQNINSLTARKFIGELSGDYMKARSLYQEWTNITKGLRRVAPINLRSVNKKNLPHTIEDPEFVQQIDIWKKWLDWEKENKLMLPEETVAMRVSYVYKQSIVYMLFSPETWFNYAISYDQNESTIRKQILTLGLQANPTSLTMCIKLSEIYSMENDIEMIKTCFDSTTKTVQKLYKKNVAEKNTDKIEQLKEKLTYLYCVYMNTVKKISGLSAARSIFGKCRKLKDNVTHQIYIENAYLEYYNQAEGYKTALKVLELGLKYFHTDGQYINKYLDFLILLNKDSQIKTLFESSIDKIENNSEKHAIFKKMIQYETKYGNISTVYTLEKRFKEKFPDETMIDTFSNRYLIQRRNMIKKLELPYIYDEFDEMPISFTYGGKRPNKRGHDDDQSGSNKRFHGNNGKSHEIPEPIINLLKVLPKRQYFKNAILDPTSLVDYLINQIEIPKNDKSQ</sequence>
<name>A0A9P6WF84_MAUEX</name>
<dbReference type="InterPro" id="IPR045243">
    <property type="entry name" value="Rna14-like"/>
</dbReference>
<evidence type="ECO:0000256" key="5">
    <source>
        <dbReference type="SAM" id="MobiDB-lite"/>
    </source>
</evidence>
<keyword evidence="1" id="KW-0677">Repeat</keyword>
<protein>
    <recommendedName>
        <fullName evidence="3 4">mRNA 3'-end-processing protein RNA14</fullName>
    </recommendedName>
</protein>
<proteinExistence type="predicted"/>
<keyword evidence="4" id="KW-0963">Cytoplasm</keyword>
<dbReference type="InterPro" id="IPR003107">
    <property type="entry name" value="HAT"/>
</dbReference>
<keyword evidence="8" id="KW-1185">Reference proteome</keyword>
<reference evidence="7 8" key="1">
    <citation type="submission" date="2020-11" db="EMBL/GenBank/DDBJ databases">
        <title>Kefir isolates.</title>
        <authorList>
            <person name="Marcisauskas S."/>
            <person name="Kim Y."/>
            <person name="Blasche S."/>
        </authorList>
    </citation>
    <scope>NUCLEOTIDE SEQUENCE [LARGE SCALE GENOMIC DNA]</scope>
    <source>
        <strain evidence="7 8">OG2</strain>
    </source>
</reference>
<evidence type="ECO:0000313" key="7">
    <source>
        <dbReference type="EMBL" id="KAG0672633.1"/>
    </source>
</evidence>
<gene>
    <name evidence="7" type="primary">RNA14</name>
    <name evidence="7" type="ORF">C6P45_000064</name>
</gene>
<dbReference type="Gene3D" id="6.10.250.1660">
    <property type="match status" value="1"/>
</dbReference>
<dbReference type="SUPFAM" id="SSF48452">
    <property type="entry name" value="TPR-like"/>
    <property type="match status" value="1"/>
</dbReference>
<evidence type="ECO:0000256" key="4">
    <source>
        <dbReference type="RuleBase" id="RU369035"/>
    </source>
</evidence>
<comment type="subcellular location">
    <subcellularLocation>
        <location evidence="4">Nucleus</location>
    </subcellularLocation>
    <subcellularLocation>
        <location evidence="4">Cytoplasm</location>
    </subcellularLocation>
    <text evidence="4">Nucleus and/or cytoplasm.</text>
</comment>
<dbReference type="SMART" id="SM00386">
    <property type="entry name" value="HAT"/>
    <property type="match status" value="7"/>
</dbReference>
<dbReference type="PANTHER" id="PTHR19980">
    <property type="entry name" value="RNA CLEAVAGE STIMULATION FACTOR"/>
    <property type="match status" value="1"/>
</dbReference>
<comment type="caution">
    <text evidence="7">The sequence shown here is derived from an EMBL/GenBank/DDBJ whole genome shotgun (WGS) entry which is preliminary data.</text>
</comment>
<dbReference type="GO" id="GO:0005737">
    <property type="term" value="C:cytoplasm"/>
    <property type="evidence" value="ECO:0007669"/>
    <property type="project" value="UniProtKB-SubCell"/>
</dbReference>
<dbReference type="Pfam" id="PF05843">
    <property type="entry name" value="Suf"/>
    <property type="match status" value="1"/>
</dbReference>
<dbReference type="Gene3D" id="1.25.40.1040">
    <property type="match status" value="1"/>
</dbReference>
<dbReference type="InterPro" id="IPR008847">
    <property type="entry name" value="Suf"/>
</dbReference>
<evidence type="ECO:0000313" key="8">
    <source>
        <dbReference type="Proteomes" id="UP000750334"/>
    </source>
</evidence>
<dbReference type="Proteomes" id="UP000750334">
    <property type="component" value="Unassembled WGS sequence"/>
</dbReference>